<dbReference type="Proteomes" id="UP000451386">
    <property type="component" value="Unassembled WGS sequence"/>
</dbReference>
<dbReference type="InterPro" id="IPR007921">
    <property type="entry name" value="CHAP_dom"/>
</dbReference>
<accession>A0A6G0GBP1</accession>
<protein>
    <submittedName>
        <fullName evidence="2">CHAP domain-containing protein</fullName>
    </submittedName>
</protein>
<dbReference type="PROSITE" id="PS51257">
    <property type="entry name" value="PROKAR_LIPOPROTEIN"/>
    <property type="match status" value="1"/>
</dbReference>
<gene>
    <name evidence="2" type="ORF">GBA83_05750</name>
</gene>
<evidence type="ECO:0000313" key="3">
    <source>
        <dbReference type="Proteomes" id="UP000451386"/>
    </source>
</evidence>
<name>A0A6G0GBP1_BIFBI</name>
<dbReference type="Pfam" id="PF05257">
    <property type="entry name" value="CHAP"/>
    <property type="match status" value="1"/>
</dbReference>
<evidence type="ECO:0000313" key="2">
    <source>
        <dbReference type="EMBL" id="KAB7486520.1"/>
    </source>
</evidence>
<proteinExistence type="predicted"/>
<organism evidence="2 3">
    <name type="scientific">Bifidobacterium bifidum</name>
    <dbReference type="NCBI Taxonomy" id="1681"/>
    <lineage>
        <taxon>Bacteria</taxon>
        <taxon>Bacillati</taxon>
        <taxon>Actinomycetota</taxon>
        <taxon>Actinomycetes</taxon>
        <taxon>Bifidobacteriales</taxon>
        <taxon>Bifidobacteriaceae</taxon>
        <taxon>Bifidobacterium</taxon>
    </lineage>
</organism>
<dbReference type="SUPFAM" id="SSF54001">
    <property type="entry name" value="Cysteine proteinases"/>
    <property type="match status" value="1"/>
</dbReference>
<dbReference type="Gene3D" id="3.90.1720.10">
    <property type="entry name" value="endopeptidase domain like (from Nostoc punctiforme)"/>
    <property type="match status" value="1"/>
</dbReference>
<sequence>MRRRAWGRLPAALGSVACMLVTLTACSPLDMLAFLGGCKNTGGSSTVQASQASGEWTGLVGRHQDQIKQMWPGQVSFCAPYDYGFQCTWWACMRQKSLGHDIGQYWGNGGEWDTSARNAGWEQGAQAGGIIVFNPGAGGSSSVYGHVAVVEQVNGDTVHTSEDGTGWGKVATRSFSASHPPAGISYWHPKGGGGAGAESVVQADSPSHSGPASGLATLC</sequence>
<dbReference type="InterPro" id="IPR038765">
    <property type="entry name" value="Papain-like_cys_pep_sf"/>
</dbReference>
<evidence type="ECO:0000256" key="1">
    <source>
        <dbReference type="SAM" id="MobiDB-lite"/>
    </source>
</evidence>
<dbReference type="PROSITE" id="PS50911">
    <property type="entry name" value="CHAP"/>
    <property type="match status" value="1"/>
</dbReference>
<feature type="region of interest" description="Disordered" evidence="1">
    <location>
        <begin position="182"/>
        <end position="219"/>
    </location>
</feature>
<dbReference type="AlphaFoldDB" id="A0A6G0GBP1"/>
<reference evidence="2 3" key="1">
    <citation type="journal article" date="2019" name="Nat. Med.">
        <title>A library of human gut bacterial isolates paired with longitudinal multiomics data enables mechanistic microbiome research.</title>
        <authorList>
            <person name="Poyet M."/>
            <person name="Groussin M."/>
            <person name="Gibbons S.M."/>
            <person name="Avila-Pacheco J."/>
            <person name="Jiang X."/>
            <person name="Kearney S.M."/>
            <person name="Perrotta A.R."/>
            <person name="Berdy B."/>
            <person name="Zhao S."/>
            <person name="Lieberman T.D."/>
            <person name="Swanson P.K."/>
            <person name="Smith M."/>
            <person name="Roesemann S."/>
            <person name="Alexander J.E."/>
            <person name="Rich S.A."/>
            <person name="Livny J."/>
            <person name="Vlamakis H."/>
            <person name="Clish C."/>
            <person name="Bullock K."/>
            <person name="Deik A."/>
            <person name="Scott J."/>
            <person name="Pierce K.A."/>
            <person name="Xavier R.J."/>
            <person name="Alm E.J."/>
        </authorList>
    </citation>
    <scope>NUCLEOTIDE SEQUENCE [LARGE SCALE GENOMIC DNA]</scope>
    <source>
        <strain evidence="2 3">BIOML-A13</strain>
    </source>
</reference>
<dbReference type="EMBL" id="WDOP01000004">
    <property type="protein sequence ID" value="KAB7486520.1"/>
    <property type="molecule type" value="Genomic_DNA"/>
</dbReference>
<comment type="caution">
    <text evidence="2">The sequence shown here is derived from an EMBL/GenBank/DDBJ whole genome shotgun (WGS) entry which is preliminary data.</text>
</comment>